<accession>A0ABP8GPT8</accession>
<dbReference type="InterPro" id="IPR010419">
    <property type="entry name" value="CO_DH_gsu"/>
</dbReference>
<name>A0ABP8GPT8_9BURK</name>
<dbReference type="CDD" id="cd07823">
    <property type="entry name" value="SRPBCC_5"/>
    <property type="match status" value="1"/>
</dbReference>
<protein>
    <recommendedName>
        <fullName evidence="4">4-hydroxybenzoyl-CoA reductase</fullName>
    </recommendedName>
</protein>
<dbReference type="Pfam" id="PF06240">
    <property type="entry name" value="COXG"/>
    <property type="match status" value="1"/>
</dbReference>
<dbReference type="Gene3D" id="3.30.530.20">
    <property type="match status" value="1"/>
</dbReference>
<feature type="region of interest" description="Disordered" evidence="1">
    <location>
        <begin position="147"/>
        <end position="200"/>
    </location>
</feature>
<proteinExistence type="predicted"/>
<dbReference type="RefSeq" id="WP_345535103.1">
    <property type="nucleotide sequence ID" value="NZ_BAABGJ010000001.1"/>
</dbReference>
<dbReference type="Proteomes" id="UP001500975">
    <property type="component" value="Unassembled WGS sequence"/>
</dbReference>
<evidence type="ECO:0000313" key="3">
    <source>
        <dbReference type="Proteomes" id="UP001500975"/>
    </source>
</evidence>
<sequence length="259" mass="28152">MEIEKTLVIAAPPARAWALLLDPQVMGGCVPGMQSIEVLSPTEYKALMAVKIAFVSAKFRLKTTILEQRAPHYLRCEGTGEDASVASSLKQQSEMFLAEQPDGSTELRMKVKVEVLGRLGSFGLSVMKTKADRMWDEFGQNLAKRIESQQQDGPGGSAPAPALAAQPRSRLEARPAQPTTPERPPAAIQGDAAAPRTEKTGWWPRLVGALSKQGARAGDRHIRIELIREGARVTVHWPVEAAGECATLLRDCLRPAVKE</sequence>
<dbReference type="EMBL" id="BAABGJ010000001">
    <property type="protein sequence ID" value="GAA4328234.1"/>
    <property type="molecule type" value="Genomic_DNA"/>
</dbReference>
<reference evidence="3" key="1">
    <citation type="journal article" date="2019" name="Int. J. Syst. Evol. Microbiol.">
        <title>The Global Catalogue of Microorganisms (GCM) 10K type strain sequencing project: providing services to taxonomists for standard genome sequencing and annotation.</title>
        <authorList>
            <consortium name="The Broad Institute Genomics Platform"/>
            <consortium name="The Broad Institute Genome Sequencing Center for Infectious Disease"/>
            <person name="Wu L."/>
            <person name="Ma J."/>
        </authorList>
    </citation>
    <scope>NUCLEOTIDE SEQUENCE [LARGE SCALE GENOMIC DNA]</scope>
    <source>
        <strain evidence="3">JCM 17804</strain>
    </source>
</reference>
<evidence type="ECO:0008006" key="4">
    <source>
        <dbReference type="Google" id="ProtNLM"/>
    </source>
</evidence>
<feature type="compositionally biased region" description="Low complexity" evidence="1">
    <location>
        <begin position="149"/>
        <end position="167"/>
    </location>
</feature>
<evidence type="ECO:0000256" key="1">
    <source>
        <dbReference type="SAM" id="MobiDB-lite"/>
    </source>
</evidence>
<evidence type="ECO:0000313" key="2">
    <source>
        <dbReference type="EMBL" id="GAA4328234.1"/>
    </source>
</evidence>
<dbReference type="SUPFAM" id="SSF55961">
    <property type="entry name" value="Bet v1-like"/>
    <property type="match status" value="1"/>
</dbReference>
<keyword evidence="3" id="KW-1185">Reference proteome</keyword>
<dbReference type="PANTHER" id="PTHR38588">
    <property type="entry name" value="BLL0334 PROTEIN"/>
    <property type="match status" value="1"/>
</dbReference>
<comment type="caution">
    <text evidence="2">The sequence shown here is derived from an EMBL/GenBank/DDBJ whole genome shotgun (WGS) entry which is preliminary data.</text>
</comment>
<organism evidence="2 3">
    <name type="scientific">Variovorax defluvii</name>
    <dbReference type="NCBI Taxonomy" id="913761"/>
    <lineage>
        <taxon>Bacteria</taxon>
        <taxon>Pseudomonadati</taxon>
        <taxon>Pseudomonadota</taxon>
        <taxon>Betaproteobacteria</taxon>
        <taxon>Burkholderiales</taxon>
        <taxon>Comamonadaceae</taxon>
        <taxon>Variovorax</taxon>
    </lineage>
</organism>
<dbReference type="InterPro" id="IPR023393">
    <property type="entry name" value="START-like_dom_sf"/>
</dbReference>
<gene>
    <name evidence="2" type="ORF">GCM10023165_00420</name>
</gene>
<dbReference type="PANTHER" id="PTHR38588:SF1">
    <property type="entry name" value="BLL0334 PROTEIN"/>
    <property type="match status" value="1"/>
</dbReference>